<comment type="caution">
    <text evidence="5">The sequence shown here is derived from an EMBL/GenBank/DDBJ whole genome shotgun (WGS) entry which is preliminary data.</text>
</comment>
<dbReference type="Gene3D" id="2.60.120.290">
    <property type="entry name" value="Spermadhesin, CUB domain"/>
    <property type="match status" value="3"/>
</dbReference>
<feature type="domain" description="CUB" evidence="4">
    <location>
        <begin position="63"/>
        <end position="175"/>
    </location>
</feature>
<dbReference type="AlphaFoldDB" id="A0A443ST29"/>
<keyword evidence="6" id="KW-1185">Reference proteome</keyword>
<feature type="domain" description="CUB" evidence="4">
    <location>
        <begin position="181"/>
        <end position="295"/>
    </location>
</feature>
<dbReference type="CDD" id="cd00041">
    <property type="entry name" value="CUB"/>
    <property type="match status" value="3"/>
</dbReference>
<dbReference type="PROSITE" id="PS01180">
    <property type="entry name" value="CUB"/>
    <property type="match status" value="3"/>
</dbReference>
<reference evidence="5 6" key="1">
    <citation type="journal article" date="2018" name="Gigascience">
        <title>Genomes of trombidid mites reveal novel predicted allergens and laterally-transferred genes associated with secondary metabolism.</title>
        <authorList>
            <person name="Dong X."/>
            <person name="Chaisiri K."/>
            <person name="Xia D."/>
            <person name="Armstrong S.D."/>
            <person name="Fang Y."/>
            <person name="Donnelly M.J."/>
            <person name="Kadowaki T."/>
            <person name="McGarry J.W."/>
            <person name="Darby A.C."/>
            <person name="Makepeace B.L."/>
        </authorList>
    </citation>
    <scope>NUCLEOTIDE SEQUENCE [LARGE SCALE GENOMIC DNA]</scope>
    <source>
        <strain evidence="5">UoL-UT</strain>
    </source>
</reference>
<dbReference type="Proteomes" id="UP000288716">
    <property type="component" value="Unassembled WGS sequence"/>
</dbReference>
<dbReference type="VEuPathDB" id="VectorBase:LDEU001350"/>
<evidence type="ECO:0000313" key="6">
    <source>
        <dbReference type="Proteomes" id="UP000288716"/>
    </source>
</evidence>
<gene>
    <name evidence="5" type="ORF">B4U80_12176</name>
</gene>
<proteinExistence type="predicted"/>
<comment type="caution">
    <text evidence="3">Lacks conserved residue(s) required for the propagation of feature annotation.</text>
</comment>
<dbReference type="OrthoDB" id="6512949at2759"/>
<dbReference type="PANTHER" id="PTHR24251:SF50">
    <property type="entry name" value="ATTRACTIN-LIKE 1A"/>
    <property type="match status" value="1"/>
</dbReference>
<evidence type="ECO:0000256" key="2">
    <source>
        <dbReference type="ARBA" id="ARBA00023157"/>
    </source>
</evidence>
<organism evidence="5 6">
    <name type="scientific">Leptotrombidium deliense</name>
    <dbReference type="NCBI Taxonomy" id="299467"/>
    <lineage>
        <taxon>Eukaryota</taxon>
        <taxon>Metazoa</taxon>
        <taxon>Ecdysozoa</taxon>
        <taxon>Arthropoda</taxon>
        <taxon>Chelicerata</taxon>
        <taxon>Arachnida</taxon>
        <taxon>Acari</taxon>
        <taxon>Acariformes</taxon>
        <taxon>Trombidiformes</taxon>
        <taxon>Prostigmata</taxon>
        <taxon>Anystina</taxon>
        <taxon>Parasitengona</taxon>
        <taxon>Trombiculoidea</taxon>
        <taxon>Trombiculidae</taxon>
        <taxon>Leptotrombidium</taxon>
    </lineage>
</organism>
<dbReference type="SUPFAM" id="SSF49854">
    <property type="entry name" value="Spermadhesin, CUB domain"/>
    <property type="match status" value="3"/>
</dbReference>
<accession>A0A443ST29</accession>
<dbReference type="FunFam" id="2.60.120.290:FF:000013">
    <property type="entry name" value="Membrane frizzled-related protein"/>
    <property type="match status" value="2"/>
</dbReference>
<dbReference type="InterPro" id="IPR035914">
    <property type="entry name" value="Sperma_CUB_dom_sf"/>
</dbReference>
<dbReference type="STRING" id="299467.A0A443ST29"/>
<dbReference type="EMBL" id="NCKV01000415">
    <property type="protein sequence ID" value="RWS30687.1"/>
    <property type="molecule type" value="Genomic_DNA"/>
</dbReference>
<evidence type="ECO:0000313" key="5">
    <source>
        <dbReference type="EMBL" id="RWS30687.1"/>
    </source>
</evidence>
<protein>
    <submittedName>
        <fullName evidence="5">Cubilin-like protein</fullName>
    </submittedName>
</protein>
<name>A0A443ST29_9ACAR</name>
<keyword evidence="2" id="KW-1015">Disulfide bond</keyword>
<evidence type="ECO:0000259" key="4">
    <source>
        <dbReference type="PROSITE" id="PS01180"/>
    </source>
</evidence>
<sequence length="412" mass="46042">MEIRDGRNKEAPLIGDKRYCGDLSRLPNGGNFSTSNHYAYIEFATSLATSQFELTWNATEAICGAVMESEYGSIRFPPNGGYYAPNRNCYWLVKVPLSKKIQFHFPLVSIEPAPDCAHDFLNIYDGQNSNDTLLGKFCNRTQFPPLTTLSSYALVHFHSDATLTDLGFHLTFSSVPGIEGCGGMYSLARGVIRSPNFPLRYENGLECDYLIKLKSVDDTIYLNFTSFDLEFHAQCKFDYIEIFDGGSEDAPSLGRFCKESEKPPPFISTTNEIFIKFRTDGSATGTGFLGQYETNCGGYFNYTQGVIKSPSFPNYYPSGKECIYTILTEPKNFIKLEFLDFGLEHSINCTLDFVEVRQRADNVESVLAKFCGETIPSKPVMTTSNQMIVTFKSDGSVQNKGFLANYTSIANT</sequence>
<dbReference type="Pfam" id="PF00431">
    <property type="entry name" value="CUB"/>
    <property type="match status" value="3"/>
</dbReference>
<evidence type="ECO:0000256" key="3">
    <source>
        <dbReference type="PROSITE-ProRule" id="PRU00059"/>
    </source>
</evidence>
<dbReference type="FunFam" id="2.60.120.290:FF:000005">
    <property type="entry name" value="Procollagen C-endopeptidase enhancer 1"/>
    <property type="match status" value="1"/>
</dbReference>
<keyword evidence="1" id="KW-0677">Repeat</keyword>
<dbReference type="PANTHER" id="PTHR24251">
    <property type="entry name" value="OVOCHYMASE-RELATED"/>
    <property type="match status" value="1"/>
</dbReference>
<feature type="domain" description="CUB" evidence="4">
    <location>
        <begin position="296"/>
        <end position="409"/>
    </location>
</feature>
<dbReference type="SMART" id="SM00042">
    <property type="entry name" value="CUB"/>
    <property type="match status" value="3"/>
</dbReference>
<evidence type="ECO:0000256" key="1">
    <source>
        <dbReference type="ARBA" id="ARBA00022737"/>
    </source>
</evidence>
<dbReference type="InterPro" id="IPR000859">
    <property type="entry name" value="CUB_dom"/>
</dbReference>